<reference evidence="3 4" key="1">
    <citation type="submission" date="2006-02" db="EMBL/GenBank/DDBJ databases">
        <authorList>
            <person name="Pinhassi J."/>
            <person name="Pedros-Alio C."/>
            <person name="Ferriera S."/>
            <person name="Johnson J."/>
            <person name="Kravitz S."/>
            <person name="Halpern A."/>
            <person name="Remington K."/>
            <person name="Beeson K."/>
            <person name="Tran B."/>
            <person name="Rogers Y.-H."/>
            <person name="Friedman R."/>
            <person name="Venter J.C."/>
        </authorList>
    </citation>
    <scope>NUCLEOTIDE SEQUENCE [LARGE SCALE GENOMIC DNA]</scope>
    <source>
        <strain evidence="3 4">MED92</strain>
    </source>
</reference>
<evidence type="ECO:0000313" key="4">
    <source>
        <dbReference type="Proteomes" id="UP000002171"/>
    </source>
</evidence>
<keyword evidence="4" id="KW-1185">Reference proteome</keyword>
<dbReference type="Gene3D" id="3.40.50.1820">
    <property type="entry name" value="alpha/beta hydrolase"/>
    <property type="match status" value="1"/>
</dbReference>
<dbReference type="InterPro" id="IPR000639">
    <property type="entry name" value="Epox_hydrolase-like"/>
</dbReference>
<dbReference type="PANTHER" id="PTHR46118:SF4">
    <property type="entry name" value="PROTEIN ABHD11"/>
    <property type="match status" value="1"/>
</dbReference>
<evidence type="ECO:0000256" key="1">
    <source>
        <dbReference type="ARBA" id="ARBA00022801"/>
    </source>
</evidence>
<dbReference type="GO" id="GO:0016787">
    <property type="term" value="F:hydrolase activity"/>
    <property type="evidence" value="ECO:0007669"/>
    <property type="project" value="UniProtKB-KW"/>
</dbReference>
<evidence type="ECO:0000313" key="3">
    <source>
        <dbReference type="EMBL" id="EAR60832.1"/>
    </source>
</evidence>
<dbReference type="Proteomes" id="UP000002171">
    <property type="component" value="Unassembled WGS sequence"/>
</dbReference>
<gene>
    <name evidence="3" type="ORF">MED92_16335</name>
</gene>
<evidence type="ECO:0000259" key="2">
    <source>
        <dbReference type="Pfam" id="PF00561"/>
    </source>
</evidence>
<dbReference type="OrthoDB" id="9808398at2"/>
<comment type="caution">
    <text evidence="3">The sequence shown here is derived from an EMBL/GenBank/DDBJ whole genome shotgun (WGS) entry which is preliminary data.</text>
</comment>
<proteinExistence type="predicted"/>
<dbReference type="RefSeq" id="WP_007020932.1">
    <property type="nucleotide sequence ID" value="NZ_CH724125.1"/>
</dbReference>
<feature type="domain" description="AB hydrolase-1" evidence="2">
    <location>
        <begin position="13"/>
        <end position="240"/>
    </location>
</feature>
<name>A0A7U8GS29_NEPCE</name>
<dbReference type="PRINTS" id="PR00111">
    <property type="entry name" value="ABHYDROLASE"/>
</dbReference>
<dbReference type="AlphaFoldDB" id="A0A7U8GS29"/>
<dbReference type="SUPFAM" id="SSF53474">
    <property type="entry name" value="alpha/beta-Hydrolases"/>
    <property type="match status" value="1"/>
</dbReference>
<dbReference type="PRINTS" id="PR00412">
    <property type="entry name" value="EPOXHYDRLASE"/>
</dbReference>
<dbReference type="Pfam" id="PF00561">
    <property type="entry name" value="Abhydrolase_1"/>
    <property type="match status" value="1"/>
</dbReference>
<organism evidence="3 4">
    <name type="scientific">Neptuniibacter caesariensis</name>
    <dbReference type="NCBI Taxonomy" id="207954"/>
    <lineage>
        <taxon>Bacteria</taxon>
        <taxon>Pseudomonadati</taxon>
        <taxon>Pseudomonadota</taxon>
        <taxon>Gammaproteobacteria</taxon>
        <taxon>Oceanospirillales</taxon>
        <taxon>Oceanospirillaceae</taxon>
        <taxon>Neptuniibacter</taxon>
    </lineage>
</organism>
<dbReference type="EMBL" id="AAOW01000013">
    <property type="protein sequence ID" value="EAR60832.1"/>
    <property type="molecule type" value="Genomic_DNA"/>
</dbReference>
<keyword evidence="1 3" id="KW-0378">Hydrolase</keyword>
<dbReference type="InterPro" id="IPR000073">
    <property type="entry name" value="AB_hydrolase_1"/>
</dbReference>
<protein>
    <submittedName>
        <fullName evidence="3">Alpha/beta superfamily hydrolase</fullName>
    </submittedName>
</protein>
<dbReference type="PANTHER" id="PTHR46118">
    <property type="entry name" value="PROTEIN ABHD11"/>
    <property type="match status" value="1"/>
</dbReference>
<sequence length="251" mass="28352">MLLNYQVHGEGEPLIILHGLFGTSENWGSQIKSLAEQFQVIAVDMRDHGRSPHTDEISYELMAKDIINLMEHLQLEAAHIIGHSMGGKAAMQLALLHPDRIKKLIIVDIAPVQYTPHHDDVFKGLFSVELPSLKSRGDADKQLANSIPELGVRAFLLKNLYKNENGEFSWRMNLPLLHKQYSNISAAPQGQPYQKPVLFIKGGKSDYLIPKYRDAVIKLFPKADYKVIRDAGHWPHAEKPAKFTDIVLSYL</sequence>
<dbReference type="InterPro" id="IPR029058">
    <property type="entry name" value="AB_hydrolase_fold"/>
</dbReference>
<accession>A0A7U8GS29</accession>